<dbReference type="AlphaFoldDB" id="A0A5P0ZG15"/>
<protein>
    <recommendedName>
        <fullName evidence="7">DUF443 family protein</fullName>
    </recommendedName>
</protein>
<dbReference type="Proteomes" id="UP000380386">
    <property type="component" value="Unassembled WGS sequence"/>
</dbReference>
<feature type="transmembrane region" description="Helical" evidence="2">
    <location>
        <begin position="103"/>
        <end position="128"/>
    </location>
</feature>
<name>A0A5P0ZG15_9LACO</name>
<gene>
    <name evidence="4" type="ORF">FHL02_02870</name>
    <name evidence="3" type="ORF">FHL03_07685</name>
</gene>
<reference evidence="3" key="2">
    <citation type="submission" date="2019-05" db="EMBL/GenBank/DDBJ databases">
        <authorList>
            <person name="Schuster J.A."/>
            <person name="Ehrmann M.A."/>
        </authorList>
    </citation>
    <scope>NUCLEOTIDE SEQUENCE</scope>
    <source>
        <strain evidence="3">TMW 1.2098</strain>
    </source>
</reference>
<evidence type="ECO:0000256" key="2">
    <source>
        <dbReference type="SAM" id="Phobius"/>
    </source>
</evidence>
<feature type="transmembrane region" description="Helical" evidence="2">
    <location>
        <begin position="73"/>
        <end position="91"/>
    </location>
</feature>
<evidence type="ECO:0000256" key="1">
    <source>
        <dbReference type="SAM" id="MobiDB-lite"/>
    </source>
</evidence>
<proteinExistence type="predicted"/>
<accession>A0A5P0ZG15</accession>
<feature type="transmembrane region" description="Helical" evidence="2">
    <location>
        <begin position="149"/>
        <end position="169"/>
    </location>
</feature>
<sequence>MESDKWSPLKAYPMKNNGPNYLIELQDGRCFIVNNFSPRYGFYNFLLPVNTRVLKEVSPVLVDKLRQEKPTSISGIAVIGLAIIIALGYFTDLNVMLENAFSYFFGIWGAILVGIILSFAIIRLSELYQAHKIPMINKFPNTHRIKIKTNAFMVNILLMVFCYGFTYIVFIPIPYMYWIFMFPLFGTLFYGPFPKLTFKRVRQSYNYMAYTKNAGETENIDPDEENSSLCKDLERIS</sequence>
<evidence type="ECO:0000313" key="6">
    <source>
        <dbReference type="Proteomes" id="UP000436655"/>
    </source>
</evidence>
<comment type="caution">
    <text evidence="4">The sequence shown here is derived from an EMBL/GenBank/DDBJ whole genome shotgun (WGS) entry which is preliminary data.</text>
</comment>
<feature type="transmembrane region" description="Helical" evidence="2">
    <location>
        <begin position="175"/>
        <end position="193"/>
    </location>
</feature>
<keyword evidence="2" id="KW-0812">Transmembrane</keyword>
<evidence type="ECO:0000313" key="5">
    <source>
        <dbReference type="Proteomes" id="UP000380386"/>
    </source>
</evidence>
<dbReference type="RefSeq" id="WP_125703947.1">
    <property type="nucleotide sequence ID" value="NZ_JBHTOO010000029.1"/>
</dbReference>
<dbReference type="EMBL" id="VDFN01000006">
    <property type="protein sequence ID" value="MQS45362.1"/>
    <property type="molecule type" value="Genomic_DNA"/>
</dbReference>
<keyword evidence="6" id="KW-1185">Reference proteome</keyword>
<reference evidence="5 6" key="1">
    <citation type="journal article" date="2019" name="Syst. Appl. Microbiol.">
        <title>Polyphasic characterization of two novel Lactobacillus spp. isolated from blown salami packages: Description of Lactobacillus halodurans sp. nov. and Lactobacillus salsicarnum sp. nov.</title>
        <authorList>
            <person name="Schuster J.A."/>
            <person name="Klingl A."/>
            <person name="Vogel R.F."/>
            <person name="Ehrmann M.A."/>
        </authorList>
    </citation>
    <scope>NUCLEOTIDE SEQUENCE [LARGE SCALE GENOMIC DNA]</scope>
    <source>
        <strain evidence="3 6">TMW 1.2098</strain>
        <strain evidence="4 5">TMW 1.2118</strain>
    </source>
</reference>
<dbReference type="EMBL" id="VDFM01000002">
    <property type="protein sequence ID" value="MQS51958.1"/>
    <property type="molecule type" value="Genomic_DNA"/>
</dbReference>
<organism evidence="4 5">
    <name type="scientific">Companilactobacillus mishanensis</name>
    <dbReference type="NCBI Taxonomy" id="2486008"/>
    <lineage>
        <taxon>Bacteria</taxon>
        <taxon>Bacillati</taxon>
        <taxon>Bacillota</taxon>
        <taxon>Bacilli</taxon>
        <taxon>Lactobacillales</taxon>
        <taxon>Lactobacillaceae</taxon>
        <taxon>Companilactobacillus</taxon>
    </lineage>
</organism>
<feature type="region of interest" description="Disordered" evidence="1">
    <location>
        <begin position="218"/>
        <end position="237"/>
    </location>
</feature>
<dbReference type="Proteomes" id="UP000436655">
    <property type="component" value="Unassembled WGS sequence"/>
</dbReference>
<keyword evidence="2" id="KW-1133">Transmembrane helix</keyword>
<evidence type="ECO:0000313" key="4">
    <source>
        <dbReference type="EMBL" id="MQS51958.1"/>
    </source>
</evidence>
<evidence type="ECO:0008006" key="7">
    <source>
        <dbReference type="Google" id="ProtNLM"/>
    </source>
</evidence>
<evidence type="ECO:0000313" key="3">
    <source>
        <dbReference type="EMBL" id="MQS45362.1"/>
    </source>
</evidence>
<keyword evidence="2" id="KW-0472">Membrane</keyword>